<dbReference type="PANTHER" id="PTHR30204">
    <property type="entry name" value="REDOX-CYCLING DRUG-SENSING TRANSCRIPTIONAL ACTIVATOR SOXR"/>
    <property type="match status" value="1"/>
</dbReference>
<evidence type="ECO:0000313" key="6">
    <source>
        <dbReference type="Proteomes" id="UP000307217"/>
    </source>
</evidence>
<gene>
    <name evidence="3" type="ORF">CWC19_14750</name>
    <name evidence="4" type="ORF">CWC20_09905</name>
</gene>
<evidence type="ECO:0000256" key="1">
    <source>
        <dbReference type="ARBA" id="ARBA00023125"/>
    </source>
</evidence>
<organism evidence="3 6">
    <name type="scientific">Pseudoalteromonas aurantia</name>
    <dbReference type="NCBI Taxonomy" id="43654"/>
    <lineage>
        <taxon>Bacteria</taxon>
        <taxon>Pseudomonadati</taxon>
        <taxon>Pseudomonadota</taxon>
        <taxon>Gammaproteobacteria</taxon>
        <taxon>Alteromonadales</taxon>
        <taxon>Pseudoalteromonadaceae</taxon>
        <taxon>Pseudoalteromonas</taxon>
    </lineage>
</organism>
<dbReference type="EMBL" id="PNBW01000047">
    <property type="protein sequence ID" value="TMO74544.1"/>
    <property type="molecule type" value="Genomic_DNA"/>
</dbReference>
<dbReference type="InterPro" id="IPR009061">
    <property type="entry name" value="DNA-bd_dom_put_sf"/>
</dbReference>
<dbReference type="SUPFAM" id="SSF46955">
    <property type="entry name" value="Putative DNA-binding domain"/>
    <property type="match status" value="1"/>
</dbReference>
<dbReference type="InterPro" id="IPR047057">
    <property type="entry name" value="MerR_fam"/>
</dbReference>
<evidence type="ECO:0000313" key="3">
    <source>
        <dbReference type="EMBL" id="TMO67209.1"/>
    </source>
</evidence>
<evidence type="ECO:0000313" key="4">
    <source>
        <dbReference type="EMBL" id="TMO74544.1"/>
    </source>
</evidence>
<sequence>MKIGQFAKALGVSTDTLRYYEAHGLLAPSSRTESGYRVYTQMHLQQMHFILRAKDVGFSLREIQELLNIQIDKHQHRCEEVKYITLQKRDLVQKKINELQRFERSLTFLADRCCGGKESADSCSILTALEEIDDIN</sequence>
<dbReference type="Pfam" id="PF13411">
    <property type="entry name" value="MerR_1"/>
    <property type="match status" value="1"/>
</dbReference>
<dbReference type="PROSITE" id="PS50937">
    <property type="entry name" value="HTH_MERR_2"/>
    <property type="match status" value="1"/>
</dbReference>
<dbReference type="NCBIfam" id="TIGR02043">
    <property type="entry name" value="ZntR"/>
    <property type="match status" value="1"/>
</dbReference>
<proteinExistence type="predicted"/>
<dbReference type="AlphaFoldDB" id="A0A5S3V701"/>
<feature type="domain" description="HTH merR-type" evidence="2">
    <location>
        <begin position="1"/>
        <end position="69"/>
    </location>
</feature>
<dbReference type="GO" id="GO:0006351">
    <property type="term" value="P:DNA-templated transcription"/>
    <property type="evidence" value="ECO:0007669"/>
    <property type="project" value="InterPro"/>
</dbReference>
<reference evidence="5 6" key="1">
    <citation type="submission" date="2018-01" db="EMBL/GenBank/DDBJ databases">
        <authorList>
            <person name="Paulsen S."/>
            <person name="Gram L.K."/>
        </authorList>
    </citation>
    <scope>NUCLEOTIDE SEQUENCE [LARGE SCALE GENOMIC DNA]</scope>
    <source>
        <strain evidence="3 6">S3790</strain>
        <strain evidence="4 5">S3895</strain>
    </source>
</reference>
<reference evidence="3" key="3">
    <citation type="submission" date="2019-09" db="EMBL/GenBank/DDBJ databases">
        <title>Co-occurence of chitin degradation, pigmentation and bioactivity in marine Pseudoalteromonas.</title>
        <authorList>
            <person name="Sonnenschein E.C."/>
            <person name="Bech P.K."/>
        </authorList>
    </citation>
    <scope>NUCLEOTIDE SEQUENCE</scope>
    <source>
        <strain evidence="3">S3790</strain>
        <strain evidence="5">S3895</strain>
    </source>
</reference>
<dbReference type="Proteomes" id="UP000307164">
    <property type="component" value="Unassembled WGS sequence"/>
</dbReference>
<dbReference type="PRINTS" id="PR00040">
    <property type="entry name" value="HTHMERR"/>
</dbReference>
<comment type="caution">
    <text evidence="3">The sequence shown here is derived from an EMBL/GenBank/DDBJ whole genome shotgun (WGS) entry which is preliminary data.</text>
</comment>
<protein>
    <submittedName>
        <fullName evidence="3">Zn(2+)-responsive transcriptional regulator</fullName>
    </submittedName>
</protein>
<dbReference type="InterPro" id="IPR000551">
    <property type="entry name" value="MerR-type_HTH_dom"/>
</dbReference>
<dbReference type="Gene3D" id="1.10.1660.10">
    <property type="match status" value="1"/>
</dbReference>
<dbReference type="PANTHER" id="PTHR30204:SF92">
    <property type="entry name" value="HTH-TYPE TRANSCRIPTIONAL REGULATOR ZNTR"/>
    <property type="match status" value="1"/>
</dbReference>
<dbReference type="NCBIfam" id="NF007069">
    <property type="entry name" value="PRK09514.1"/>
    <property type="match status" value="1"/>
</dbReference>
<dbReference type="OrthoDB" id="9802039at2"/>
<accession>A0A5S3V701</accession>
<dbReference type="EMBL" id="PNBX01000062">
    <property type="protein sequence ID" value="TMO67209.1"/>
    <property type="molecule type" value="Genomic_DNA"/>
</dbReference>
<dbReference type="GO" id="GO:0008270">
    <property type="term" value="F:zinc ion binding"/>
    <property type="evidence" value="ECO:0007669"/>
    <property type="project" value="InterPro"/>
</dbReference>
<dbReference type="GO" id="GO:0003677">
    <property type="term" value="F:DNA binding"/>
    <property type="evidence" value="ECO:0007669"/>
    <property type="project" value="UniProtKB-KW"/>
</dbReference>
<keyword evidence="1" id="KW-0238">DNA-binding</keyword>
<dbReference type="GO" id="GO:0003700">
    <property type="term" value="F:DNA-binding transcription factor activity"/>
    <property type="evidence" value="ECO:0007669"/>
    <property type="project" value="InterPro"/>
</dbReference>
<dbReference type="InterPro" id="IPR011788">
    <property type="entry name" value="ZntR"/>
</dbReference>
<dbReference type="RefSeq" id="WP_138592578.1">
    <property type="nucleotide sequence ID" value="NZ_PNBW01000047.1"/>
</dbReference>
<name>A0A5S3V701_9GAMM</name>
<dbReference type="PROSITE" id="PS00552">
    <property type="entry name" value="HTH_MERR_1"/>
    <property type="match status" value="1"/>
</dbReference>
<evidence type="ECO:0000313" key="5">
    <source>
        <dbReference type="Proteomes" id="UP000307164"/>
    </source>
</evidence>
<evidence type="ECO:0000259" key="2">
    <source>
        <dbReference type="PROSITE" id="PS50937"/>
    </source>
</evidence>
<dbReference type="SMART" id="SM00422">
    <property type="entry name" value="HTH_MERR"/>
    <property type="match status" value="1"/>
</dbReference>
<keyword evidence="5" id="KW-1185">Reference proteome</keyword>
<dbReference type="Proteomes" id="UP000307217">
    <property type="component" value="Unassembled WGS sequence"/>
</dbReference>
<reference evidence="6" key="2">
    <citation type="submission" date="2019-06" db="EMBL/GenBank/DDBJ databases">
        <title>Co-occurence of chitin degradation, pigmentation and bioactivity in marine Pseudoalteromonas.</title>
        <authorList>
            <person name="Sonnenschein E.C."/>
            <person name="Bech P.K."/>
        </authorList>
    </citation>
    <scope>NUCLEOTIDE SEQUENCE [LARGE SCALE GENOMIC DNA]</scope>
    <source>
        <strain evidence="6">S3790</strain>
        <strain evidence="4">S3895</strain>
    </source>
</reference>
<dbReference type="CDD" id="cd04770">
    <property type="entry name" value="HTH_HMRTR"/>
    <property type="match status" value="1"/>
</dbReference>